<comment type="subcellular location">
    <subcellularLocation>
        <location evidence="8">Cytoplasm</location>
    </subcellularLocation>
</comment>
<comment type="function">
    <text evidence="8">Catalyzes the phosphorylation of the 3'-hydroxyl group of dephosphocoenzyme A to form coenzyme A.</text>
</comment>
<evidence type="ECO:0000256" key="1">
    <source>
        <dbReference type="ARBA" id="ARBA00009018"/>
    </source>
</evidence>
<reference evidence="10 11" key="1">
    <citation type="journal article" date="2013" name="Genome Announc.">
        <title>Genome Sequence of Sporolactobacillus laevolacticus DSM442, an Efficient Polymer-Grade D-Lactate Producer from Agricultural Waste Cottonseed as a Nitrogen Source.</title>
        <authorList>
            <person name="Wang H."/>
            <person name="Wang L."/>
            <person name="Ju J."/>
            <person name="Yu B."/>
            <person name="Ma Y."/>
        </authorList>
    </citation>
    <scope>NUCLEOTIDE SEQUENCE [LARGE SCALE GENOMIC DNA]</scope>
    <source>
        <strain evidence="10 11">DSM 442</strain>
    </source>
</reference>
<dbReference type="EMBL" id="AWTC01000001">
    <property type="protein sequence ID" value="EST13539.1"/>
    <property type="molecule type" value="Genomic_DNA"/>
</dbReference>
<dbReference type="OrthoDB" id="9812943at2"/>
<dbReference type="SUPFAM" id="SSF52540">
    <property type="entry name" value="P-loop containing nucleoside triphosphate hydrolases"/>
    <property type="match status" value="1"/>
</dbReference>
<evidence type="ECO:0000256" key="4">
    <source>
        <dbReference type="ARBA" id="ARBA00022741"/>
    </source>
</evidence>
<dbReference type="EC" id="2.7.1.24" evidence="8 9"/>
<comment type="similarity">
    <text evidence="1 8">Belongs to the CoaE family.</text>
</comment>
<keyword evidence="11" id="KW-1185">Reference proteome</keyword>
<dbReference type="Gene3D" id="3.40.50.300">
    <property type="entry name" value="P-loop containing nucleotide triphosphate hydrolases"/>
    <property type="match status" value="1"/>
</dbReference>
<evidence type="ECO:0000256" key="6">
    <source>
        <dbReference type="ARBA" id="ARBA00022840"/>
    </source>
</evidence>
<comment type="caution">
    <text evidence="10">The sequence shown here is derived from an EMBL/GenBank/DDBJ whole genome shotgun (WGS) entry which is preliminary data.</text>
</comment>
<evidence type="ECO:0000256" key="5">
    <source>
        <dbReference type="ARBA" id="ARBA00022777"/>
    </source>
</evidence>
<evidence type="ECO:0000256" key="3">
    <source>
        <dbReference type="ARBA" id="ARBA00022679"/>
    </source>
</evidence>
<gene>
    <name evidence="8" type="primary">coaE</name>
    <name evidence="10" type="ORF">P343_01985</name>
</gene>
<accession>V6J9S7</accession>
<evidence type="ECO:0000256" key="9">
    <source>
        <dbReference type="NCBIfam" id="TIGR00152"/>
    </source>
</evidence>
<keyword evidence="7 8" id="KW-0173">Coenzyme A biosynthesis</keyword>
<dbReference type="InterPro" id="IPR027417">
    <property type="entry name" value="P-loop_NTPase"/>
</dbReference>
<dbReference type="Pfam" id="PF01121">
    <property type="entry name" value="CoaE"/>
    <property type="match status" value="1"/>
</dbReference>
<proteinExistence type="inferred from homology"/>
<dbReference type="STRING" id="1395513.P343_01985"/>
<dbReference type="AlphaFoldDB" id="V6J9S7"/>
<dbReference type="Proteomes" id="UP000018296">
    <property type="component" value="Unassembled WGS sequence"/>
</dbReference>
<dbReference type="FunFam" id="3.40.50.300:FF:000991">
    <property type="entry name" value="Dephospho-CoA kinase"/>
    <property type="match status" value="1"/>
</dbReference>
<feature type="binding site" evidence="8">
    <location>
        <begin position="11"/>
        <end position="16"/>
    </location>
    <ligand>
        <name>ATP</name>
        <dbReference type="ChEBI" id="CHEBI:30616"/>
    </ligand>
</feature>
<evidence type="ECO:0000313" key="10">
    <source>
        <dbReference type="EMBL" id="EST13539.1"/>
    </source>
</evidence>
<keyword evidence="3 8" id="KW-0808">Transferase</keyword>
<dbReference type="CDD" id="cd02022">
    <property type="entry name" value="DPCK"/>
    <property type="match status" value="1"/>
</dbReference>
<dbReference type="GO" id="GO:0005737">
    <property type="term" value="C:cytoplasm"/>
    <property type="evidence" value="ECO:0007669"/>
    <property type="project" value="UniProtKB-SubCell"/>
</dbReference>
<dbReference type="PATRIC" id="fig|1395513.3.peg.401"/>
<dbReference type="HAMAP" id="MF_00376">
    <property type="entry name" value="Dephospho_CoA_kinase"/>
    <property type="match status" value="1"/>
</dbReference>
<dbReference type="UniPathway" id="UPA00241">
    <property type="reaction ID" value="UER00356"/>
</dbReference>
<dbReference type="eggNOG" id="COG0237">
    <property type="taxonomic scope" value="Bacteria"/>
</dbReference>
<dbReference type="PANTHER" id="PTHR10695:SF46">
    <property type="entry name" value="BIFUNCTIONAL COENZYME A SYNTHASE-RELATED"/>
    <property type="match status" value="1"/>
</dbReference>
<dbReference type="GO" id="GO:0004140">
    <property type="term" value="F:dephospho-CoA kinase activity"/>
    <property type="evidence" value="ECO:0007669"/>
    <property type="project" value="UniProtKB-UniRule"/>
</dbReference>
<comment type="pathway">
    <text evidence="8">Cofactor biosynthesis; coenzyme A biosynthesis; CoA from (R)-pantothenate: step 5/5.</text>
</comment>
<evidence type="ECO:0000256" key="8">
    <source>
        <dbReference type="HAMAP-Rule" id="MF_00376"/>
    </source>
</evidence>
<keyword evidence="4 8" id="KW-0547">Nucleotide-binding</keyword>
<dbReference type="PANTHER" id="PTHR10695">
    <property type="entry name" value="DEPHOSPHO-COA KINASE-RELATED"/>
    <property type="match status" value="1"/>
</dbReference>
<name>V6J9S7_9BACL</name>
<keyword evidence="6 8" id="KW-0067">ATP-binding</keyword>
<evidence type="ECO:0000256" key="7">
    <source>
        <dbReference type="ARBA" id="ARBA00022993"/>
    </source>
</evidence>
<evidence type="ECO:0000256" key="2">
    <source>
        <dbReference type="ARBA" id="ARBA00022490"/>
    </source>
</evidence>
<protein>
    <recommendedName>
        <fullName evidence="8 9">Dephospho-CoA kinase</fullName>
        <ecNumber evidence="8 9">2.7.1.24</ecNumber>
    </recommendedName>
    <alternativeName>
        <fullName evidence="8">Dephosphocoenzyme A kinase</fullName>
    </alternativeName>
</protein>
<dbReference type="GO" id="GO:0015937">
    <property type="term" value="P:coenzyme A biosynthetic process"/>
    <property type="evidence" value="ECO:0007669"/>
    <property type="project" value="UniProtKB-UniRule"/>
</dbReference>
<dbReference type="PROSITE" id="PS51219">
    <property type="entry name" value="DPCK"/>
    <property type="match status" value="1"/>
</dbReference>
<keyword evidence="2 8" id="KW-0963">Cytoplasm</keyword>
<dbReference type="NCBIfam" id="TIGR00152">
    <property type="entry name" value="dephospho-CoA kinase"/>
    <property type="match status" value="1"/>
</dbReference>
<dbReference type="RefSeq" id="WP_023508709.1">
    <property type="nucleotide sequence ID" value="NZ_AWTC01000001.1"/>
</dbReference>
<dbReference type="InterPro" id="IPR001977">
    <property type="entry name" value="Depp_CoAkinase"/>
</dbReference>
<evidence type="ECO:0000313" key="11">
    <source>
        <dbReference type="Proteomes" id="UP000018296"/>
    </source>
</evidence>
<keyword evidence="5 8" id="KW-0418">Kinase</keyword>
<dbReference type="GO" id="GO:0005524">
    <property type="term" value="F:ATP binding"/>
    <property type="evidence" value="ECO:0007669"/>
    <property type="project" value="UniProtKB-UniRule"/>
</dbReference>
<comment type="catalytic activity">
    <reaction evidence="8">
        <text>3'-dephospho-CoA + ATP = ADP + CoA + H(+)</text>
        <dbReference type="Rhea" id="RHEA:18245"/>
        <dbReference type="ChEBI" id="CHEBI:15378"/>
        <dbReference type="ChEBI" id="CHEBI:30616"/>
        <dbReference type="ChEBI" id="CHEBI:57287"/>
        <dbReference type="ChEBI" id="CHEBI:57328"/>
        <dbReference type="ChEBI" id="CHEBI:456216"/>
        <dbReference type="EC" id="2.7.1.24"/>
    </reaction>
</comment>
<sequence>MMKIGLTGGIASGKSTVSKWLIDHGYPVIDADEISRQVVEPGEPALEQIAAQFGNQMIRPTGELDRRKLGTLVFQNSEKRALLDSLLHPLIRRQMLETLDHLERGGARVVFLDIPLLFENGLDTWADKTIVVSVTEDNQLKRLMARNSLTADQARARIASQMPLSEKVNRADAVIDNNGSIEDTEAQLNALLQQWALDLT</sequence>
<organism evidence="10 11">
    <name type="scientific">Sporolactobacillus laevolacticus DSM 442</name>
    <dbReference type="NCBI Taxonomy" id="1395513"/>
    <lineage>
        <taxon>Bacteria</taxon>
        <taxon>Bacillati</taxon>
        <taxon>Bacillota</taxon>
        <taxon>Bacilli</taxon>
        <taxon>Bacillales</taxon>
        <taxon>Sporolactobacillaceae</taxon>
        <taxon>Sporolactobacillus</taxon>
    </lineage>
</organism>